<evidence type="ECO:0000256" key="2">
    <source>
        <dbReference type="ARBA" id="ARBA00022617"/>
    </source>
</evidence>
<dbReference type="RefSeq" id="WP_322472643.1">
    <property type="nucleotide sequence ID" value="NZ_JBHRZG010000010.1"/>
</dbReference>
<proteinExistence type="inferred from homology"/>
<dbReference type="Gene3D" id="1.10.490.10">
    <property type="entry name" value="Globins"/>
    <property type="match status" value="1"/>
</dbReference>
<dbReference type="Pfam" id="PF01152">
    <property type="entry name" value="Bac_globin"/>
    <property type="match status" value="1"/>
</dbReference>
<organism evidence="6 7">
    <name type="scientific">Deinococcus rufus</name>
    <dbReference type="NCBI Taxonomy" id="2136097"/>
    <lineage>
        <taxon>Bacteria</taxon>
        <taxon>Thermotogati</taxon>
        <taxon>Deinococcota</taxon>
        <taxon>Deinococci</taxon>
        <taxon>Deinococcales</taxon>
        <taxon>Deinococcaceae</taxon>
        <taxon>Deinococcus</taxon>
    </lineage>
</organism>
<dbReference type="InterPro" id="IPR001486">
    <property type="entry name" value="Hemoglobin_trunc"/>
</dbReference>
<dbReference type="PANTHER" id="PTHR47366">
    <property type="entry name" value="TWO-ON-TWO HEMOGLOBIN-3"/>
    <property type="match status" value="1"/>
</dbReference>
<accession>A0ABV7Z863</accession>
<dbReference type="PANTHER" id="PTHR47366:SF1">
    <property type="entry name" value="TWO-ON-TWO HEMOGLOBIN-3"/>
    <property type="match status" value="1"/>
</dbReference>
<comment type="caution">
    <text evidence="6">The sequence shown here is derived from an EMBL/GenBank/DDBJ whole genome shotgun (WGS) entry which is preliminary data.</text>
</comment>
<evidence type="ECO:0000256" key="3">
    <source>
        <dbReference type="ARBA" id="ARBA00022723"/>
    </source>
</evidence>
<sequence length="134" mass="14513">MTAPIALTTGGTLYERIGPEALAALVQTFYTHVAADPELAPIFPPDLTVTAEKQLAFLTGFMGGPPLFHQRYGNPMLRARHLPHEVTPRRAQAWMACMAAALAATPQIAPADAQELYTALSRVAVHMVNTPDHR</sequence>
<evidence type="ECO:0000256" key="1">
    <source>
        <dbReference type="ARBA" id="ARBA00022448"/>
    </source>
</evidence>
<evidence type="ECO:0000256" key="5">
    <source>
        <dbReference type="ARBA" id="ARBA00034496"/>
    </source>
</evidence>
<reference evidence="7" key="1">
    <citation type="journal article" date="2019" name="Int. J. Syst. Evol. Microbiol.">
        <title>The Global Catalogue of Microorganisms (GCM) 10K type strain sequencing project: providing services to taxonomists for standard genome sequencing and annotation.</title>
        <authorList>
            <consortium name="The Broad Institute Genomics Platform"/>
            <consortium name="The Broad Institute Genome Sequencing Center for Infectious Disease"/>
            <person name="Wu L."/>
            <person name="Ma J."/>
        </authorList>
    </citation>
    <scope>NUCLEOTIDE SEQUENCE [LARGE SCALE GENOMIC DNA]</scope>
    <source>
        <strain evidence="7">CCTCC AB 2017081</strain>
    </source>
</reference>
<evidence type="ECO:0000313" key="7">
    <source>
        <dbReference type="Proteomes" id="UP001595803"/>
    </source>
</evidence>
<keyword evidence="3" id="KW-0479">Metal-binding</keyword>
<dbReference type="SUPFAM" id="SSF46458">
    <property type="entry name" value="Globin-like"/>
    <property type="match status" value="1"/>
</dbReference>
<name>A0ABV7Z863_9DEIO</name>
<dbReference type="Proteomes" id="UP001595803">
    <property type="component" value="Unassembled WGS sequence"/>
</dbReference>
<dbReference type="EMBL" id="JBHRZG010000010">
    <property type="protein sequence ID" value="MFC3833209.1"/>
    <property type="molecule type" value="Genomic_DNA"/>
</dbReference>
<keyword evidence="2" id="KW-0349">Heme</keyword>
<evidence type="ECO:0000256" key="4">
    <source>
        <dbReference type="ARBA" id="ARBA00023004"/>
    </source>
</evidence>
<protein>
    <submittedName>
        <fullName evidence="6">Globin</fullName>
    </submittedName>
</protein>
<keyword evidence="7" id="KW-1185">Reference proteome</keyword>
<dbReference type="InterPro" id="IPR009050">
    <property type="entry name" value="Globin-like_sf"/>
</dbReference>
<keyword evidence="1" id="KW-0813">Transport</keyword>
<keyword evidence="4" id="KW-0408">Iron</keyword>
<gene>
    <name evidence="6" type="ORF">ACFOSB_10095</name>
</gene>
<dbReference type="InterPro" id="IPR012292">
    <property type="entry name" value="Globin/Proto"/>
</dbReference>
<evidence type="ECO:0000313" key="6">
    <source>
        <dbReference type="EMBL" id="MFC3833209.1"/>
    </source>
</evidence>
<dbReference type="InterPro" id="IPR044203">
    <property type="entry name" value="GlbO/GLB3-like"/>
</dbReference>
<comment type="similarity">
    <text evidence="5">Belongs to the truncated hemoglobin family. Group II subfamily.</text>
</comment>